<protein>
    <submittedName>
        <fullName evidence="1">Uncharacterized protein</fullName>
    </submittedName>
</protein>
<reference evidence="1" key="1">
    <citation type="submission" date="2018-02" db="EMBL/GenBank/DDBJ databases">
        <title>Rhizophora mucronata_Transcriptome.</title>
        <authorList>
            <person name="Meera S.P."/>
            <person name="Sreeshan A."/>
            <person name="Augustine A."/>
        </authorList>
    </citation>
    <scope>NUCLEOTIDE SEQUENCE</scope>
    <source>
        <tissue evidence="1">Leaf</tissue>
    </source>
</reference>
<sequence length="25" mass="2996">MHGSFYIVKHKISILYPMNCLRSKE</sequence>
<accession>A0A2P2QQE4</accession>
<organism evidence="1">
    <name type="scientific">Rhizophora mucronata</name>
    <name type="common">Asiatic mangrove</name>
    <dbReference type="NCBI Taxonomy" id="61149"/>
    <lineage>
        <taxon>Eukaryota</taxon>
        <taxon>Viridiplantae</taxon>
        <taxon>Streptophyta</taxon>
        <taxon>Embryophyta</taxon>
        <taxon>Tracheophyta</taxon>
        <taxon>Spermatophyta</taxon>
        <taxon>Magnoliopsida</taxon>
        <taxon>eudicotyledons</taxon>
        <taxon>Gunneridae</taxon>
        <taxon>Pentapetalae</taxon>
        <taxon>rosids</taxon>
        <taxon>fabids</taxon>
        <taxon>Malpighiales</taxon>
        <taxon>Rhizophoraceae</taxon>
        <taxon>Rhizophora</taxon>
    </lineage>
</organism>
<name>A0A2P2QQE4_RHIMU</name>
<dbReference type="AlphaFoldDB" id="A0A2P2QQE4"/>
<evidence type="ECO:0000313" key="1">
    <source>
        <dbReference type="EMBL" id="MBX69168.1"/>
    </source>
</evidence>
<proteinExistence type="predicted"/>
<dbReference type="EMBL" id="GGEC01088684">
    <property type="protein sequence ID" value="MBX69168.1"/>
    <property type="molecule type" value="Transcribed_RNA"/>
</dbReference>